<reference evidence="2 3" key="1">
    <citation type="journal article" date="2019" name="Environ. Microbiol.">
        <title>Genomics insights into ecotype formation of ammonia-oxidizing archaea in the deep ocean.</title>
        <authorList>
            <person name="Wang Y."/>
            <person name="Huang J.M."/>
            <person name="Cui G.J."/>
            <person name="Nunoura T."/>
            <person name="Takaki Y."/>
            <person name="Li W.L."/>
            <person name="Li J."/>
            <person name="Gao Z.M."/>
            <person name="Takai K."/>
            <person name="Zhang A.Q."/>
            <person name="Stepanauskas R."/>
        </authorList>
    </citation>
    <scope>NUCLEOTIDE SEQUENCE [LARGE SCALE GENOMIC DNA]</scope>
    <source>
        <strain evidence="2 3">N8</strain>
    </source>
</reference>
<gene>
    <name evidence="2" type="ORF">HX804_03670</name>
</gene>
<dbReference type="InterPro" id="IPR000182">
    <property type="entry name" value="GNAT_dom"/>
</dbReference>
<dbReference type="Gene3D" id="3.40.630.30">
    <property type="match status" value="1"/>
</dbReference>
<dbReference type="AlphaFoldDB" id="A0A7K4NM75"/>
<dbReference type="EMBL" id="JACAST010000028">
    <property type="protein sequence ID" value="NWK02387.1"/>
    <property type="molecule type" value="Genomic_DNA"/>
</dbReference>
<organism evidence="2 3">
    <name type="scientific">Marine Group I thaumarchaeote</name>
    <dbReference type="NCBI Taxonomy" id="2511932"/>
    <lineage>
        <taxon>Archaea</taxon>
        <taxon>Nitrososphaerota</taxon>
        <taxon>Marine Group I</taxon>
    </lineage>
</organism>
<dbReference type="InterPro" id="IPR016181">
    <property type="entry name" value="Acyl_CoA_acyltransferase"/>
</dbReference>
<dbReference type="Proteomes" id="UP000529843">
    <property type="component" value="Unassembled WGS sequence"/>
</dbReference>
<proteinExistence type="predicted"/>
<evidence type="ECO:0000259" key="1">
    <source>
        <dbReference type="PROSITE" id="PS51186"/>
    </source>
</evidence>
<accession>A0A7K4NM75</accession>
<protein>
    <submittedName>
        <fullName evidence="2">N-acetyltransferase</fullName>
    </submittedName>
</protein>
<comment type="caution">
    <text evidence="2">The sequence shown here is derived from an EMBL/GenBank/DDBJ whole genome shotgun (WGS) entry which is preliminary data.</text>
</comment>
<evidence type="ECO:0000313" key="2">
    <source>
        <dbReference type="EMBL" id="NWK02387.1"/>
    </source>
</evidence>
<dbReference type="SUPFAM" id="SSF55729">
    <property type="entry name" value="Acyl-CoA N-acyltransferases (Nat)"/>
    <property type="match status" value="1"/>
</dbReference>
<evidence type="ECO:0000313" key="3">
    <source>
        <dbReference type="Proteomes" id="UP000529843"/>
    </source>
</evidence>
<keyword evidence="2" id="KW-0808">Transferase</keyword>
<dbReference type="GO" id="GO:0016747">
    <property type="term" value="F:acyltransferase activity, transferring groups other than amino-acyl groups"/>
    <property type="evidence" value="ECO:0007669"/>
    <property type="project" value="InterPro"/>
</dbReference>
<feature type="domain" description="N-acetyltransferase" evidence="1">
    <location>
        <begin position="5"/>
        <end position="135"/>
    </location>
</feature>
<sequence length="135" mass="15844">MNSNVKLKQVTKNDILFLYELLKNKDPSTNISHKKMPSYDEHVEFVMSKPYTNWYIIECDKKNVGTIYLSKQDEIGISINNDYEYDQIVKTALKLLMKLNPRKRYLANVSPNDVRSQEFLLKNGFTGLENIYERG</sequence>
<dbReference type="PROSITE" id="PS51186">
    <property type="entry name" value="GNAT"/>
    <property type="match status" value="1"/>
</dbReference>
<name>A0A7K4NM75_9ARCH</name>